<feature type="transmembrane region" description="Helical" evidence="1">
    <location>
        <begin position="12"/>
        <end position="29"/>
    </location>
</feature>
<organism evidence="2 3">
    <name type="scientific">Haloprofundus marisrubri</name>
    <dbReference type="NCBI Taxonomy" id="1514971"/>
    <lineage>
        <taxon>Archaea</taxon>
        <taxon>Methanobacteriati</taxon>
        <taxon>Methanobacteriota</taxon>
        <taxon>Stenosarchaea group</taxon>
        <taxon>Halobacteria</taxon>
        <taxon>Halobacteriales</taxon>
        <taxon>Haloferacaceae</taxon>
        <taxon>Haloprofundus</taxon>
    </lineage>
</organism>
<evidence type="ECO:0000313" key="3">
    <source>
        <dbReference type="Proteomes" id="UP000054387"/>
    </source>
</evidence>
<reference evidence="2 3" key="1">
    <citation type="submission" date="2015-12" db="EMBL/GenBank/DDBJ databases">
        <title>Haloprofundus marisrubri gen. nov., sp. nov., an extremely halophilic archaeon isolated from the Discovery deep brine-seawater interface in the Red Sea.</title>
        <authorList>
            <person name="Zhang G."/>
            <person name="Stingl U."/>
            <person name="Rashid M."/>
        </authorList>
    </citation>
    <scope>NUCLEOTIDE SEQUENCE [LARGE SCALE GENOMIC DNA]</scope>
    <source>
        <strain evidence="2 3">SB9</strain>
    </source>
</reference>
<evidence type="ECO:0000256" key="1">
    <source>
        <dbReference type="SAM" id="Phobius"/>
    </source>
</evidence>
<name>A0A0W1R780_9EURY</name>
<comment type="caution">
    <text evidence="2">The sequence shown here is derived from an EMBL/GenBank/DDBJ whole genome shotgun (WGS) entry which is preliminary data.</text>
</comment>
<gene>
    <name evidence="2" type="ORF">AUR64_14805</name>
</gene>
<sequence>MDRDIRRRLDVLIWLCSALLGVALTYLVLSSGLMLLVFVLFITGLVAAPAFWYVSRAVPTETREQTNH</sequence>
<feature type="transmembrane region" description="Helical" evidence="1">
    <location>
        <begin position="35"/>
        <end position="54"/>
    </location>
</feature>
<dbReference type="EMBL" id="LOPU01000029">
    <property type="protein sequence ID" value="KTG09068.1"/>
    <property type="molecule type" value="Genomic_DNA"/>
</dbReference>
<keyword evidence="1" id="KW-1133">Transmembrane helix</keyword>
<proteinExistence type="predicted"/>
<evidence type="ECO:0000313" key="2">
    <source>
        <dbReference type="EMBL" id="KTG09068.1"/>
    </source>
</evidence>
<dbReference type="AlphaFoldDB" id="A0A0W1R780"/>
<keyword evidence="1" id="KW-0472">Membrane</keyword>
<keyword evidence="3" id="KW-1185">Reference proteome</keyword>
<protein>
    <submittedName>
        <fullName evidence="2">Uncharacterized protein</fullName>
    </submittedName>
</protein>
<dbReference type="RefSeq" id="WP_058582221.1">
    <property type="nucleotide sequence ID" value="NZ_LOPU01000029.1"/>
</dbReference>
<dbReference type="Proteomes" id="UP000054387">
    <property type="component" value="Unassembled WGS sequence"/>
</dbReference>
<accession>A0A0W1R780</accession>
<keyword evidence="1" id="KW-0812">Transmembrane</keyword>